<feature type="compositionally biased region" description="Basic and acidic residues" evidence="4">
    <location>
        <begin position="279"/>
        <end position="295"/>
    </location>
</feature>
<proteinExistence type="inferred from homology"/>
<feature type="compositionally biased region" description="Low complexity" evidence="4">
    <location>
        <begin position="248"/>
        <end position="267"/>
    </location>
</feature>
<evidence type="ECO:0000256" key="3">
    <source>
        <dbReference type="PROSITE-ProRule" id="PRU01379"/>
    </source>
</evidence>
<feature type="domain" description="Peptidase M14" evidence="5">
    <location>
        <begin position="308"/>
        <end position="688"/>
    </location>
</feature>
<keyword evidence="6" id="KW-0645">Protease</keyword>
<feature type="region of interest" description="Disordered" evidence="4">
    <location>
        <begin position="707"/>
        <end position="744"/>
    </location>
</feature>
<comment type="cofactor">
    <cofactor evidence="1">
        <name>Zn(2+)</name>
        <dbReference type="ChEBI" id="CHEBI:29105"/>
    </cofactor>
</comment>
<feature type="compositionally biased region" description="Acidic residues" evidence="4">
    <location>
        <begin position="218"/>
        <end position="239"/>
    </location>
</feature>
<gene>
    <name evidence="6" type="ORF">SO694_0004902</name>
</gene>
<feature type="compositionally biased region" description="Acidic residues" evidence="4">
    <location>
        <begin position="268"/>
        <end position="278"/>
    </location>
</feature>
<feature type="region of interest" description="Disordered" evidence="4">
    <location>
        <begin position="354"/>
        <end position="426"/>
    </location>
</feature>
<name>A0ABR1G8Z4_AURAN</name>
<dbReference type="EMBL" id="JBBJCI010000078">
    <property type="protein sequence ID" value="KAK7249434.1"/>
    <property type="molecule type" value="Genomic_DNA"/>
</dbReference>
<feature type="compositionally biased region" description="Basic residues" evidence="4">
    <location>
        <begin position="367"/>
        <end position="379"/>
    </location>
</feature>
<comment type="caution">
    <text evidence="6">The sequence shown here is derived from an EMBL/GenBank/DDBJ whole genome shotgun (WGS) entry which is preliminary data.</text>
</comment>
<dbReference type="Gene3D" id="3.40.630.10">
    <property type="entry name" value="Zn peptidases"/>
    <property type="match status" value="1"/>
</dbReference>
<dbReference type="InterPro" id="IPR000834">
    <property type="entry name" value="Peptidase_M14"/>
</dbReference>
<dbReference type="Pfam" id="PF00246">
    <property type="entry name" value="Peptidase_M14"/>
    <property type="match status" value="1"/>
</dbReference>
<reference evidence="6 7" key="1">
    <citation type="submission" date="2024-03" db="EMBL/GenBank/DDBJ databases">
        <title>Aureococcus anophagefferens CCMP1851 and Kratosvirus quantuckense: Draft genome of a second virus-susceptible host strain in the model system.</title>
        <authorList>
            <person name="Chase E."/>
            <person name="Truchon A.R."/>
            <person name="Schepens W."/>
            <person name="Wilhelm S.W."/>
        </authorList>
    </citation>
    <scope>NUCLEOTIDE SEQUENCE [LARGE SCALE GENOMIC DNA]</scope>
    <source>
        <strain evidence="6 7">CCMP1851</strain>
    </source>
</reference>
<feature type="region of interest" description="Disordered" evidence="4">
    <location>
        <begin position="215"/>
        <end position="295"/>
    </location>
</feature>
<organism evidence="6 7">
    <name type="scientific">Aureococcus anophagefferens</name>
    <name type="common">Harmful bloom alga</name>
    <dbReference type="NCBI Taxonomy" id="44056"/>
    <lineage>
        <taxon>Eukaryota</taxon>
        <taxon>Sar</taxon>
        <taxon>Stramenopiles</taxon>
        <taxon>Ochrophyta</taxon>
        <taxon>Pelagophyceae</taxon>
        <taxon>Pelagomonadales</taxon>
        <taxon>Pelagomonadaceae</taxon>
        <taxon>Aureococcus</taxon>
    </lineage>
</organism>
<evidence type="ECO:0000259" key="5">
    <source>
        <dbReference type="PROSITE" id="PS52035"/>
    </source>
</evidence>
<dbReference type="GO" id="GO:0004180">
    <property type="term" value="F:carboxypeptidase activity"/>
    <property type="evidence" value="ECO:0007669"/>
    <property type="project" value="UniProtKB-KW"/>
</dbReference>
<keyword evidence="6" id="KW-0378">Hydrolase</keyword>
<keyword evidence="7" id="KW-1185">Reference proteome</keyword>
<dbReference type="InterPro" id="IPR050821">
    <property type="entry name" value="Cytosolic_carboxypeptidase"/>
</dbReference>
<dbReference type="SUPFAM" id="SSF53187">
    <property type="entry name" value="Zn-dependent exopeptidases"/>
    <property type="match status" value="1"/>
</dbReference>
<dbReference type="PANTHER" id="PTHR12756">
    <property type="entry name" value="CYTOSOLIC CARBOXYPEPTIDASE"/>
    <property type="match status" value="1"/>
</dbReference>
<feature type="compositionally biased region" description="Acidic residues" evidence="4">
    <location>
        <begin position="396"/>
        <end position="407"/>
    </location>
</feature>
<sequence length="744" mass="80201">MSRLGFYEVGKSGATIRSEPSLCSAKVGRASAKSLVYVVRVVAVDGVERCELGGDEDACAHRSGWVSLWVLRRVGADGRPLPARPRCDAPWTPAPCAAGGLRFRADFCSGNLKAARLNAQDGCVELLTRRDCEGQPWGSRHCTWFYFSVADERPGAFRPPAKLRILTASRQGALFRHGYRPVVRPGSGARDTWAALSAAGSGGWRRVDAETFSYREVPDDESDDDDEASENTPPGDDDDDARRRRRPGAAPRSAASAPPAPEEGLAVEGEEEEAQEAQEEGRHQDQVRARVDARLRGGARTGRRVRVSLLRAEVDATPALDAAYGDDPDILFKREVLTRSLEGRPVEVVTVTERRPQRAWGASRASRGSRARRGLRVRRGGGEAWGLSTAPPPDDSGGDDDDDDDGAVDAASRPLPEGCHAITPGQRAAGLDADAVAARLEAWAGDSREILVSARVHPGEFPASFVADGFLEFILRKDDDRAAELRRRYVFRVVPLLNPDGVSRGHWRKDARGDDLNRCYWPDADGRAHPTCAALLALAASAGERLACVVDCHAHATQRGTFVFGNCGDLGGSDHAEAQVLAALLAAHCAVFEFESSDFGRKKMLNAGSARVALHHLGLCPRRRRDRPWPRCRAFTLECNYNKGHAVDATALALQPPRSARGLAPDAPYGPATWRGVGRALALAFSDLAASALGGDGSAVDDAKKWLLKHRSRPSSSGPPAATAKKAPPKKAKKKVPFLLELEK</sequence>
<dbReference type="Gene3D" id="2.60.40.3120">
    <property type="match status" value="1"/>
</dbReference>
<evidence type="ECO:0000256" key="2">
    <source>
        <dbReference type="ARBA" id="ARBA00005988"/>
    </source>
</evidence>
<evidence type="ECO:0000256" key="4">
    <source>
        <dbReference type="SAM" id="MobiDB-lite"/>
    </source>
</evidence>
<feature type="compositionally biased region" description="Basic residues" evidence="4">
    <location>
        <begin position="727"/>
        <end position="736"/>
    </location>
</feature>
<keyword evidence="6" id="KW-0121">Carboxypeptidase</keyword>
<dbReference type="Proteomes" id="UP001363151">
    <property type="component" value="Unassembled WGS sequence"/>
</dbReference>
<dbReference type="PROSITE" id="PS52035">
    <property type="entry name" value="PEPTIDASE_M14"/>
    <property type="match status" value="1"/>
</dbReference>
<dbReference type="PANTHER" id="PTHR12756:SF12">
    <property type="entry name" value="CYTOSOLIC CARBOXYPEPTIDASE-LIKE PROTEIN 5"/>
    <property type="match status" value="1"/>
</dbReference>
<feature type="active site" description="Proton donor/acceptor" evidence="3">
    <location>
        <position position="638"/>
    </location>
</feature>
<evidence type="ECO:0000313" key="6">
    <source>
        <dbReference type="EMBL" id="KAK7249434.1"/>
    </source>
</evidence>
<comment type="similarity">
    <text evidence="2 3">Belongs to the peptidase M14 family.</text>
</comment>
<protein>
    <submittedName>
        <fullName evidence="6">Cytosolic carboxypeptidase protein</fullName>
    </submittedName>
</protein>
<evidence type="ECO:0000313" key="7">
    <source>
        <dbReference type="Proteomes" id="UP001363151"/>
    </source>
</evidence>
<accession>A0ABR1G8Z4</accession>
<evidence type="ECO:0000256" key="1">
    <source>
        <dbReference type="ARBA" id="ARBA00001947"/>
    </source>
</evidence>